<comment type="caution">
    <text evidence="1">The sequence shown here is derived from an EMBL/GenBank/DDBJ whole genome shotgun (WGS) entry which is preliminary data.</text>
</comment>
<evidence type="ECO:0000313" key="2">
    <source>
        <dbReference type="Proteomes" id="UP000636110"/>
    </source>
</evidence>
<evidence type="ECO:0000313" key="1">
    <source>
        <dbReference type="EMBL" id="MBB2149165.1"/>
    </source>
</evidence>
<organism evidence="1 2">
    <name type="scientific">Pedobacter gandavensis</name>
    <dbReference type="NCBI Taxonomy" id="2679963"/>
    <lineage>
        <taxon>Bacteria</taxon>
        <taxon>Pseudomonadati</taxon>
        <taxon>Bacteroidota</taxon>
        <taxon>Sphingobacteriia</taxon>
        <taxon>Sphingobacteriales</taxon>
        <taxon>Sphingobacteriaceae</taxon>
        <taxon>Pedobacter</taxon>
    </lineage>
</organism>
<sequence>MTLIKEVADKYSLKGIKAGTYHFPSYGEISLHSMSLEKADRLFASGFPYLVEKKKRSDDTQL</sequence>
<dbReference type="EMBL" id="WNXC01000002">
    <property type="protein sequence ID" value="MBB2149165.1"/>
    <property type="molecule type" value="Genomic_DNA"/>
</dbReference>
<dbReference type="RefSeq" id="WP_182956300.1">
    <property type="nucleotide sequence ID" value="NZ_WNXC01000002.1"/>
</dbReference>
<gene>
    <name evidence="1" type="ORF">GM920_09620</name>
</gene>
<reference evidence="1 2" key="1">
    <citation type="submission" date="2019-11" db="EMBL/GenBank/DDBJ databases">
        <title>Description of Pedobacter sp. LMG 31462T.</title>
        <authorList>
            <person name="Carlier A."/>
            <person name="Qi S."/>
            <person name="Vandamme P."/>
        </authorList>
    </citation>
    <scope>NUCLEOTIDE SEQUENCE [LARGE SCALE GENOMIC DNA]</scope>
    <source>
        <strain evidence="1 2">LMG 31462</strain>
    </source>
</reference>
<accession>A0ABR6EV71</accession>
<dbReference type="Proteomes" id="UP000636110">
    <property type="component" value="Unassembled WGS sequence"/>
</dbReference>
<protein>
    <submittedName>
        <fullName evidence="1">Uncharacterized protein</fullName>
    </submittedName>
</protein>
<keyword evidence="2" id="KW-1185">Reference proteome</keyword>
<name>A0ABR6EV71_9SPHI</name>
<proteinExistence type="predicted"/>